<proteinExistence type="predicted"/>
<reference evidence="2 3" key="1">
    <citation type="submission" date="2023-10" db="EMBL/GenBank/DDBJ databases">
        <title>Draft genome sequence of Xylaria bambusicola isolate GMP-LS, the root and basal stem rot pathogen of sugarcane in Indonesia.</title>
        <authorList>
            <person name="Selvaraj P."/>
            <person name="Muralishankar V."/>
            <person name="Muruganantham S."/>
            <person name="Sp S."/>
            <person name="Haryani S."/>
            <person name="Lau K.J.X."/>
            <person name="Naqvi N.I."/>
        </authorList>
    </citation>
    <scope>NUCLEOTIDE SEQUENCE [LARGE SCALE GENOMIC DNA]</scope>
    <source>
        <strain evidence="2">GMP-LS</strain>
    </source>
</reference>
<dbReference type="PANTHER" id="PTHR10889">
    <property type="entry name" value="DEOXYRIBOSE-PHOSPHATE ALDOLASE"/>
    <property type="match status" value="1"/>
</dbReference>
<evidence type="ECO:0000256" key="1">
    <source>
        <dbReference type="ARBA" id="ARBA00022490"/>
    </source>
</evidence>
<dbReference type="SUPFAM" id="SSF51569">
    <property type="entry name" value="Aldolase"/>
    <property type="match status" value="1"/>
</dbReference>
<dbReference type="InterPro" id="IPR013785">
    <property type="entry name" value="Aldolase_TIM"/>
</dbReference>
<evidence type="ECO:0000313" key="2">
    <source>
        <dbReference type="EMBL" id="KAK5630301.1"/>
    </source>
</evidence>
<protein>
    <recommendedName>
        <fullName evidence="4">Phosphodeoxyriboaldolase</fullName>
    </recommendedName>
</protein>
<dbReference type="AlphaFoldDB" id="A0AAN7UPI9"/>
<evidence type="ECO:0008006" key="4">
    <source>
        <dbReference type="Google" id="ProtNLM"/>
    </source>
</evidence>
<dbReference type="GO" id="GO:0009264">
    <property type="term" value="P:deoxyribonucleotide catabolic process"/>
    <property type="evidence" value="ECO:0007669"/>
    <property type="project" value="InterPro"/>
</dbReference>
<dbReference type="GO" id="GO:0004139">
    <property type="term" value="F:deoxyribose-phosphate aldolase activity"/>
    <property type="evidence" value="ECO:0007669"/>
    <property type="project" value="InterPro"/>
</dbReference>
<dbReference type="Pfam" id="PF01791">
    <property type="entry name" value="DeoC"/>
    <property type="match status" value="1"/>
</dbReference>
<name>A0AAN7UPI9_9PEZI</name>
<keyword evidence="1" id="KW-0963">Cytoplasm</keyword>
<dbReference type="InterPro" id="IPR002915">
    <property type="entry name" value="DeoC/FbaB/LacD_aldolase"/>
</dbReference>
<gene>
    <name evidence="2" type="ORF">RRF57_006016</name>
</gene>
<dbReference type="InterPro" id="IPR011343">
    <property type="entry name" value="DeoC"/>
</dbReference>
<evidence type="ECO:0000313" key="3">
    <source>
        <dbReference type="Proteomes" id="UP001305414"/>
    </source>
</evidence>
<dbReference type="GO" id="GO:0016052">
    <property type="term" value="P:carbohydrate catabolic process"/>
    <property type="evidence" value="ECO:0007669"/>
    <property type="project" value="TreeGrafter"/>
</dbReference>
<keyword evidence="3" id="KW-1185">Reference proteome</keyword>
<dbReference type="EMBL" id="JAWHQM010000015">
    <property type="protein sequence ID" value="KAK5630301.1"/>
    <property type="molecule type" value="Genomic_DNA"/>
</dbReference>
<dbReference type="Gene3D" id="3.20.20.70">
    <property type="entry name" value="Aldolase class I"/>
    <property type="match status" value="1"/>
</dbReference>
<comment type="caution">
    <text evidence="2">The sequence shown here is derived from an EMBL/GenBank/DDBJ whole genome shotgun (WGS) entry which is preliminary data.</text>
</comment>
<dbReference type="PANTHER" id="PTHR10889:SF1">
    <property type="entry name" value="DEOXYRIBOSE-PHOSPHATE ALDOLASE"/>
    <property type="match status" value="1"/>
</dbReference>
<dbReference type="GO" id="GO:0005737">
    <property type="term" value="C:cytoplasm"/>
    <property type="evidence" value="ECO:0007669"/>
    <property type="project" value="InterPro"/>
</dbReference>
<dbReference type="Proteomes" id="UP001305414">
    <property type="component" value="Unassembled WGS sequence"/>
</dbReference>
<dbReference type="SMART" id="SM01133">
    <property type="entry name" value="DeoC"/>
    <property type="match status" value="1"/>
</dbReference>
<sequence length="254" mass="27427">MIVELYFVEPSLQIKPIYFLASDQDIIFITVAPNPPTHNFRIIEEGGVIPPHEFVMSHADANIIISLPQLAKTIDHSLLQPTLTDAEILAGLELAKRLKVAAACVKPYSVPVARDVLEDTGVLICAVVGFPHGNSTTSIKVAEAEEALREGAHEIDMVVNVGKVLGGDWEYVTNEIHAVNAAVSKYGRSNSSSSISGIGGDSGGGSTGGLKVIFETDFLEDEHISSVQDLRRGIRGLRQDLDGVRFRQATTAWR</sequence>
<accession>A0AAN7UPI9</accession>
<organism evidence="2 3">
    <name type="scientific">Xylaria bambusicola</name>
    <dbReference type="NCBI Taxonomy" id="326684"/>
    <lineage>
        <taxon>Eukaryota</taxon>
        <taxon>Fungi</taxon>
        <taxon>Dikarya</taxon>
        <taxon>Ascomycota</taxon>
        <taxon>Pezizomycotina</taxon>
        <taxon>Sordariomycetes</taxon>
        <taxon>Xylariomycetidae</taxon>
        <taxon>Xylariales</taxon>
        <taxon>Xylariaceae</taxon>
        <taxon>Xylaria</taxon>
    </lineage>
</organism>